<evidence type="ECO:0000256" key="4">
    <source>
        <dbReference type="ARBA" id="ARBA00022801"/>
    </source>
</evidence>
<dbReference type="Pfam" id="PF14541">
    <property type="entry name" value="TAXi_C"/>
    <property type="match status" value="1"/>
</dbReference>
<keyword evidence="10" id="KW-1185">Reference proteome</keyword>
<reference evidence="11" key="2">
    <citation type="submission" date="2025-08" db="UniProtKB">
        <authorList>
            <consortium name="RefSeq"/>
        </authorList>
    </citation>
    <scope>IDENTIFICATION</scope>
    <source>
        <tissue evidence="11">Leaf</tissue>
    </source>
</reference>
<sequence length="522" mass="56064">MLETTGNCMKLLMMVTAVIAALTIAAAKDGAVGGNVPARVLNLERVLPLNHKVELEKLIARDRARHAQILQNFAGGVVDFPVIGSSDQFLFGLYYTKVKLGSPPREYDVQIDTGSDILWVTCRSCNNCPQTSGLGVELNFYDTAISSTSSLISCSDPMCASTECSSETNQCAYTFRYGDGSGTTGYYVSDLLYFDTFVATSLIANSSAPIVFGCSTSQSGDLTQMDRAIDGIFGFGPQDLSVISQLSARGISPKVFSHCLKGEGNGGGILVLGEILNPSIVYSPLVPSQGHYNVYLQSIAVNGQTLPVDPAVFASSGDRGTIVDSGTTLAYLTAEAYEPFVNAITAAVSPSARLVISGRKPCYLVSSSISDMFPPVSLNFAGGASMDLRPSDYLVHMGFYEGAAMWCIGFQRDDAGVTILGGWFPDNDLVLKDKIIVYDLARKRIGWADYDCSSPVNVSTTSGKDEFINAGQLSVSSSSSRVYFNLRHARTNARRLLFLVLMIGFPFCSLTSVLSCYFFLNI</sequence>
<dbReference type="PRINTS" id="PR00792">
    <property type="entry name" value="PEPSIN"/>
</dbReference>
<dbReference type="InterPro" id="IPR021109">
    <property type="entry name" value="Peptidase_aspartic_dom_sf"/>
</dbReference>
<accession>A0A1U7YBW8</accession>
<evidence type="ECO:0000256" key="2">
    <source>
        <dbReference type="ARBA" id="ARBA00022670"/>
    </source>
</evidence>
<evidence type="ECO:0000256" key="6">
    <source>
        <dbReference type="PIRSR" id="PIRSR601461-1"/>
    </source>
</evidence>
<evidence type="ECO:0000256" key="1">
    <source>
        <dbReference type="ARBA" id="ARBA00007447"/>
    </source>
</evidence>
<dbReference type="Proteomes" id="UP000189701">
    <property type="component" value="Unplaced"/>
</dbReference>
<feature type="transmembrane region" description="Helical" evidence="7">
    <location>
        <begin position="496"/>
        <end position="520"/>
    </location>
</feature>
<keyword evidence="3" id="KW-0064">Aspartyl protease</keyword>
<feature type="signal peptide" evidence="8">
    <location>
        <begin position="1"/>
        <end position="27"/>
    </location>
</feature>
<organism evidence="10 11">
    <name type="scientific">Nicotiana sylvestris</name>
    <name type="common">Wood tobacco</name>
    <name type="synonym">South American tobacco</name>
    <dbReference type="NCBI Taxonomy" id="4096"/>
    <lineage>
        <taxon>Eukaryota</taxon>
        <taxon>Viridiplantae</taxon>
        <taxon>Streptophyta</taxon>
        <taxon>Embryophyta</taxon>
        <taxon>Tracheophyta</taxon>
        <taxon>Spermatophyta</taxon>
        <taxon>Magnoliopsida</taxon>
        <taxon>eudicotyledons</taxon>
        <taxon>Gunneridae</taxon>
        <taxon>Pentapetalae</taxon>
        <taxon>asterids</taxon>
        <taxon>lamiids</taxon>
        <taxon>Solanales</taxon>
        <taxon>Solanaceae</taxon>
        <taxon>Nicotianoideae</taxon>
        <taxon>Nicotianeae</taxon>
        <taxon>Nicotiana</taxon>
    </lineage>
</organism>
<dbReference type="InterPro" id="IPR033121">
    <property type="entry name" value="PEPTIDASE_A1"/>
</dbReference>
<evidence type="ECO:0000256" key="5">
    <source>
        <dbReference type="ARBA" id="ARBA00023180"/>
    </source>
</evidence>
<dbReference type="PANTHER" id="PTHR13683:SF875">
    <property type="entry name" value="EUKARYOTIC ASPARTYL PROTEASE FAMILY PROTEIN"/>
    <property type="match status" value="1"/>
</dbReference>
<dbReference type="FunFam" id="2.40.70.10:FF:000018">
    <property type="entry name" value="Aspartic proteinase-like protein 2"/>
    <property type="match status" value="1"/>
</dbReference>
<dbReference type="eggNOG" id="KOG1339">
    <property type="taxonomic scope" value="Eukaryota"/>
</dbReference>
<evidence type="ECO:0000256" key="3">
    <source>
        <dbReference type="ARBA" id="ARBA00022750"/>
    </source>
</evidence>
<gene>
    <name evidence="11" type="primary">LOC104247339</name>
</gene>
<dbReference type="InterPro" id="IPR032861">
    <property type="entry name" value="TAXi_N"/>
</dbReference>
<evidence type="ECO:0000256" key="8">
    <source>
        <dbReference type="SAM" id="SignalP"/>
    </source>
</evidence>
<dbReference type="Pfam" id="PF14543">
    <property type="entry name" value="TAXi_N"/>
    <property type="match status" value="1"/>
</dbReference>
<feature type="active site" evidence="6">
    <location>
        <position position="112"/>
    </location>
</feature>
<feature type="chain" id="PRO_5010572669" evidence="8">
    <location>
        <begin position="28"/>
        <end position="522"/>
    </location>
</feature>
<feature type="active site" evidence="6">
    <location>
        <position position="324"/>
    </location>
</feature>
<keyword evidence="7" id="KW-1133">Transmembrane helix</keyword>
<dbReference type="InterPro" id="IPR032799">
    <property type="entry name" value="TAXi_C"/>
</dbReference>
<evidence type="ECO:0000313" key="11">
    <source>
        <dbReference type="RefSeq" id="XP_009801622.1"/>
    </source>
</evidence>
<dbReference type="GO" id="GO:0006508">
    <property type="term" value="P:proteolysis"/>
    <property type="evidence" value="ECO:0007669"/>
    <property type="project" value="UniProtKB-KW"/>
</dbReference>
<evidence type="ECO:0000313" key="10">
    <source>
        <dbReference type="Proteomes" id="UP000189701"/>
    </source>
</evidence>
<dbReference type="OrthoDB" id="2747330at2759"/>
<name>A0A1U7YBW8_NICSY</name>
<keyword evidence="5" id="KW-0325">Glycoprotein</keyword>
<dbReference type="InterPro" id="IPR001461">
    <property type="entry name" value="Aspartic_peptidase_A1"/>
</dbReference>
<keyword evidence="4" id="KW-0378">Hydrolase</keyword>
<dbReference type="InterPro" id="IPR034161">
    <property type="entry name" value="Pepsin-like_plant"/>
</dbReference>
<dbReference type="GO" id="GO:0004190">
    <property type="term" value="F:aspartic-type endopeptidase activity"/>
    <property type="evidence" value="ECO:0007669"/>
    <property type="project" value="UniProtKB-KW"/>
</dbReference>
<protein>
    <submittedName>
        <fullName evidence="11">Aspartic proteinase-like protein 2 isoform X1</fullName>
    </submittedName>
</protein>
<proteinExistence type="inferred from homology"/>
<dbReference type="PROSITE" id="PS51767">
    <property type="entry name" value="PEPTIDASE_A1"/>
    <property type="match status" value="1"/>
</dbReference>
<keyword evidence="2" id="KW-0645">Protease</keyword>
<keyword evidence="7" id="KW-0812">Transmembrane</keyword>
<dbReference type="SUPFAM" id="SSF50630">
    <property type="entry name" value="Acid proteases"/>
    <property type="match status" value="1"/>
</dbReference>
<evidence type="ECO:0000256" key="7">
    <source>
        <dbReference type="SAM" id="Phobius"/>
    </source>
</evidence>
<dbReference type="AlphaFoldDB" id="A0A1U7YBW8"/>
<keyword evidence="7" id="KW-0472">Membrane</keyword>
<dbReference type="RefSeq" id="XP_009801622.1">
    <property type="nucleotide sequence ID" value="XM_009803320.1"/>
</dbReference>
<dbReference type="PANTHER" id="PTHR13683">
    <property type="entry name" value="ASPARTYL PROTEASES"/>
    <property type="match status" value="1"/>
</dbReference>
<evidence type="ECO:0000259" key="9">
    <source>
        <dbReference type="PROSITE" id="PS51767"/>
    </source>
</evidence>
<feature type="domain" description="Peptidase A1" evidence="9">
    <location>
        <begin position="94"/>
        <end position="448"/>
    </location>
</feature>
<dbReference type="CDD" id="cd05476">
    <property type="entry name" value="pepsin_A_like_plant"/>
    <property type="match status" value="1"/>
</dbReference>
<comment type="similarity">
    <text evidence="1">Belongs to the peptidase A1 family.</text>
</comment>
<keyword evidence="8" id="KW-0732">Signal</keyword>
<dbReference type="FunFam" id="2.40.70.10:FF:000020">
    <property type="entry name" value="Aspartic proteinase-like protein 2"/>
    <property type="match status" value="1"/>
</dbReference>
<reference evidence="10" key="1">
    <citation type="journal article" date="2013" name="Genome Biol.">
        <title>Reference genomes and transcriptomes of Nicotiana sylvestris and Nicotiana tomentosiformis.</title>
        <authorList>
            <person name="Sierro N."/>
            <person name="Battey J.N."/>
            <person name="Ouadi S."/>
            <person name="Bovet L."/>
            <person name="Goepfert S."/>
            <person name="Bakaher N."/>
            <person name="Peitsch M.C."/>
            <person name="Ivanov N.V."/>
        </authorList>
    </citation>
    <scope>NUCLEOTIDE SEQUENCE [LARGE SCALE GENOMIC DNA]</scope>
</reference>
<dbReference type="Gene3D" id="2.40.70.10">
    <property type="entry name" value="Acid Proteases"/>
    <property type="match status" value="2"/>
</dbReference>